<feature type="transmembrane region" description="Helical" evidence="1">
    <location>
        <begin position="128"/>
        <end position="146"/>
    </location>
</feature>
<sequence length="148" mass="16193">MFSGKLAAILGTAFAGVATGCLTFVSFVDVRSFLTHVEEDRTKMIQDHFPVWWPYGRDLMVPVLLAGTISNLTAYYQTKDIKFAITSGLICFVGPYTGIVLGEDIETLRKSDPADVAETTRRFCNLHHVRLVVAATGFGFALTALADL</sequence>
<accession>A0AAD2G484</accession>
<dbReference type="AlphaFoldDB" id="A0AAD2G484"/>
<keyword evidence="1" id="KW-1133">Transmembrane helix</keyword>
<keyword evidence="1" id="KW-0472">Membrane</keyword>
<dbReference type="EMBL" id="CAKOGP040002103">
    <property type="protein sequence ID" value="CAJ1962282.1"/>
    <property type="molecule type" value="Genomic_DNA"/>
</dbReference>
<feature type="transmembrane region" description="Helical" evidence="1">
    <location>
        <begin position="83"/>
        <end position="102"/>
    </location>
</feature>
<evidence type="ECO:0000256" key="1">
    <source>
        <dbReference type="SAM" id="Phobius"/>
    </source>
</evidence>
<gene>
    <name evidence="2" type="ORF">CYCCA115_LOCUS19609</name>
</gene>
<comment type="caution">
    <text evidence="2">The sequence shown here is derived from an EMBL/GenBank/DDBJ whole genome shotgun (WGS) entry which is preliminary data.</text>
</comment>
<evidence type="ECO:0008006" key="4">
    <source>
        <dbReference type="Google" id="ProtNLM"/>
    </source>
</evidence>
<evidence type="ECO:0000313" key="2">
    <source>
        <dbReference type="EMBL" id="CAJ1962282.1"/>
    </source>
</evidence>
<name>A0AAD2G484_9STRA</name>
<dbReference type="Proteomes" id="UP001295423">
    <property type="component" value="Unassembled WGS sequence"/>
</dbReference>
<proteinExistence type="predicted"/>
<keyword evidence="3" id="KW-1185">Reference proteome</keyword>
<evidence type="ECO:0000313" key="3">
    <source>
        <dbReference type="Proteomes" id="UP001295423"/>
    </source>
</evidence>
<organism evidence="2 3">
    <name type="scientific">Cylindrotheca closterium</name>
    <dbReference type="NCBI Taxonomy" id="2856"/>
    <lineage>
        <taxon>Eukaryota</taxon>
        <taxon>Sar</taxon>
        <taxon>Stramenopiles</taxon>
        <taxon>Ochrophyta</taxon>
        <taxon>Bacillariophyta</taxon>
        <taxon>Bacillariophyceae</taxon>
        <taxon>Bacillariophycidae</taxon>
        <taxon>Bacillariales</taxon>
        <taxon>Bacillariaceae</taxon>
        <taxon>Cylindrotheca</taxon>
    </lineage>
</organism>
<reference evidence="2" key="1">
    <citation type="submission" date="2023-08" db="EMBL/GenBank/DDBJ databases">
        <authorList>
            <person name="Audoor S."/>
            <person name="Bilcke G."/>
        </authorList>
    </citation>
    <scope>NUCLEOTIDE SEQUENCE</scope>
</reference>
<protein>
    <recommendedName>
        <fullName evidence="4">DUF1772 domain-containing protein</fullName>
    </recommendedName>
</protein>
<keyword evidence="1" id="KW-0812">Transmembrane</keyword>
<dbReference type="PROSITE" id="PS51257">
    <property type="entry name" value="PROKAR_LIPOPROTEIN"/>
    <property type="match status" value="1"/>
</dbReference>